<name>A0ABU3W0F5_9GAMM</name>
<reference evidence="4 5" key="1">
    <citation type="submission" date="2023-10" db="EMBL/GenBank/DDBJ databases">
        <title>Characteristics and mechanism of a salt-tolerant marine origin heterotrophic nitrifying- aerobic denitrifying bacteria Marinobacter xestospongiae HN1.</title>
        <authorList>
            <person name="Qi R."/>
        </authorList>
    </citation>
    <scope>NUCLEOTIDE SEQUENCE [LARGE SCALE GENOMIC DNA]</scope>
    <source>
        <strain evidence="4 5">HN1</strain>
    </source>
</reference>
<dbReference type="Gene3D" id="3.40.50.360">
    <property type="match status" value="1"/>
</dbReference>
<proteinExistence type="predicted"/>
<dbReference type="PANTHER" id="PTHR43278:SF4">
    <property type="entry name" value="NAD(P)H-DEPENDENT FMN-CONTAINING OXIDOREDUCTASE YWQN-RELATED"/>
    <property type="match status" value="1"/>
</dbReference>
<dbReference type="Proteomes" id="UP001269819">
    <property type="component" value="Unassembled WGS sequence"/>
</dbReference>
<keyword evidence="2" id="KW-0288">FMN</keyword>
<dbReference type="InterPro" id="IPR051796">
    <property type="entry name" value="ISF_SsuE-like"/>
</dbReference>
<protein>
    <submittedName>
        <fullName evidence="4">NAD(P)H-dependent oxidoreductase</fullName>
        <ecNumber evidence="4">1.-.-.-</ecNumber>
    </submittedName>
</protein>
<evidence type="ECO:0000256" key="2">
    <source>
        <dbReference type="ARBA" id="ARBA00022643"/>
    </source>
</evidence>
<sequence length="180" mass="21313">MNQHVIIFSSARPDGNTRQATETLAGKLDARVIVLNDYRINPYRYDLPDQADDFRHLVTELLAFKHWVFASPVYWYNTTPQMKAFFDRLTEYMDQPELREQLRQLRRKQASLLSTSYTKHAPHAFVDPFIHTVNYLGMEFVHHYHARDKAPDEVRRQPAPGQSWWRKFPALVGRRAAWVE</sequence>
<keyword evidence="1" id="KW-0285">Flavoprotein</keyword>
<dbReference type="EMBL" id="JAWIIJ010000010">
    <property type="protein sequence ID" value="MDV2080028.1"/>
    <property type="molecule type" value="Genomic_DNA"/>
</dbReference>
<feature type="domain" description="NADPH-dependent FMN reductase-like" evidence="3">
    <location>
        <begin position="5"/>
        <end position="147"/>
    </location>
</feature>
<comment type="caution">
    <text evidence="4">The sequence shown here is derived from an EMBL/GenBank/DDBJ whole genome shotgun (WGS) entry which is preliminary data.</text>
</comment>
<evidence type="ECO:0000259" key="3">
    <source>
        <dbReference type="Pfam" id="PF03358"/>
    </source>
</evidence>
<evidence type="ECO:0000313" key="4">
    <source>
        <dbReference type="EMBL" id="MDV2080028.1"/>
    </source>
</evidence>
<evidence type="ECO:0000256" key="1">
    <source>
        <dbReference type="ARBA" id="ARBA00022630"/>
    </source>
</evidence>
<evidence type="ECO:0000313" key="5">
    <source>
        <dbReference type="Proteomes" id="UP001269819"/>
    </source>
</evidence>
<organism evidence="4 5">
    <name type="scientific">Marinobacter xestospongiae</name>
    <dbReference type="NCBI Taxonomy" id="994319"/>
    <lineage>
        <taxon>Bacteria</taxon>
        <taxon>Pseudomonadati</taxon>
        <taxon>Pseudomonadota</taxon>
        <taxon>Gammaproteobacteria</taxon>
        <taxon>Pseudomonadales</taxon>
        <taxon>Marinobacteraceae</taxon>
        <taxon>Marinobacter</taxon>
    </lineage>
</organism>
<keyword evidence="5" id="KW-1185">Reference proteome</keyword>
<dbReference type="InterPro" id="IPR029039">
    <property type="entry name" value="Flavoprotein-like_sf"/>
</dbReference>
<dbReference type="RefSeq" id="WP_316974489.1">
    <property type="nucleotide sequence ID" value="NZ_JAWIIJ010000010.1"/>
</dbReference>
<accession>A0ABU3W0F5</accession>
<keyword evidence="4" id="KW-0560">Oxidoreductase</keyword>
<gene>
    <name evidence="4" type="ORF">RYS15_15190</name>
</gene>
<dbReference type="InterPro" id="IPR005025">
    <property type="entry name" value="FMN_Rdtase-like_dom"/>
</dbReference>
<dbReference type="GO" id="GO:0016491">
    <property type="term" value="F:oxidoreductase activity"/>
    <property type="evidence" value="ECO:0007669"/>
    <property type="project" value="UniProtKB-KW"/>
</dbReference>
<dbReference type="SUPFAM" id="SSF52218">
    <property type="entry name" value="Flavoproteins"/>
    <property type="match status" value="1"/>
</dbReference>
<dbReference type="PANTHER" id="PTHR43278">
    <property type="entry name" value="NAD(P)H-DEPENDENT FMN-CONTAINING OXIDOREDUCTASE YWQN-RELATED"/>
    <property type="match status" value="1"/>
</dbReference>
<dbReference type="EC" id="1.-.-.-" evidence="4"/>
<dbReference type="Pfam" id="PF03358">
    <property type="entry name" value="FMN_red"/>
    <property type="match status" value="1"/>
</dbReference>